<dbReference type="PANTHER" id="PTHR46792:SF1">
    <property type="entry name" value="COILED-COIL DOMAIN-CONTAINING 80-LIKE 2"/>
    <property type="match status" value="1"/>
</dbReference>
<keyword evidence="1 3" id="KW-0732">Signal</keyword>
<dbReference type="PANTHER" id="PTHR46792">
    <property type="entry name" value="COILED-COIL DOMAIN-CONTAINING PROTEIN 80"/>
    <property type="match status" value="1"/>
</dbReference>
<evidence type="ECO:0000256" key="3">
    <source>
        <dbReference type="SAM" id="SignalP"/>
    </source>
</evidence>
<feature type="region of interest" description="Disordered" evidence="2">
    <location>
        <begin position="59"/>
        <end position="78"/>
    </location>
</feature>
<dbReference type="KEGG" id="tng:GSTEN00017350G001"/>
<feature type="region of interest" description="Disordered" evidence="2">
    <location>
        <begin position="297"/>
        <end position="333"/>
    </location>
</feature>
<reference evidence="5" key="1">
    <citation type="journal article" date="2004" name="Nature">
        <title>Genome duplication in the teleost fish Tetraodon nigroviridis reveals the early vertebrate proto-karyotype.</title>
        <authorList>
            <person name="Jaillon O."/>
            <person name="Aury J.-M."/>
            <person name="Brunet F."/>
            <person name="Petit J.-L."/>
            <person name="Stange-Thomann N."/>
            <person name="Mauceli E."/>
            <person name="Bouneau L."/>
            <person name="Fischer C."/>
            <person name="Ozouf-Costaz C."/>
            <person name="Bernot A."/>
            <person name="Nicaud S."/>
            <person name="Jaffe D."/>
            <person name="Fisher S."/>
            <person name="Lutfalla G."/>
            <person name="Dossat C."/>
            <person name="Segurens B."/>
            <person name="Dasilva C."/>
            <person name="Salanoubat M."/>
            <person name="Levy M."/>
            <person name="Boudet N."/>
            <person name="Castellano S."/>
            <person name="Anthouard V."/>
            <person name="Jubin C."/>
            <person name="Castelli V."/>
            <person name="Katinka M."/>
            <person name="Vacherie B."/>
            <person name="Biemont C."/>
            <person name="Skalli Z."/>
            <person name="Cattolico L."/>
            <person name="Poulain J."/>
            <person name="De Berardinis V."/>
            <person name="Cruaud C."/>
            <person name="Duprat S."/>
            <person name="Brottier P."/>
            <person name="Coutanceau J.-P."/>
            <person name="Gouzy J."/>
            <person name="Parra G."/>
            <person name="Lardier G."/>
            <person name="Chapple C."/>
            <person name="McKernan K.J."/>
            <person name="McEwan P."/>
            <person name="Bosak S."/>
            <person name="Kellis M."/>
            <person name="Volff J.-N."/>
            <person name="Guigo R."/>
            <person name="Zody M.C."/>
            <person name="Mesirov J."/>
            <person name="Lindblad-Toh K."/>
            <person name="Birren B."/>
            <person name="Nusbaum C."/>
            <person name="Kahn D."/>
            <person name="Robinson-Rechavi M."/>
            <person name="Laudet V."/>
            <person name="Schachter V."/>
            <person name="Quetier F."/>
            <person name="Saurin W."/>
            <person name="Scarpelli C."/>
            <person name="Wincker P."/>
            <person name="Lander E.S."/>
            <person name="Weissenbach J."/>
            <person name="Roest Crollius H."/>
        </authorList>
    </citation>
    <scope>NUCLEOTIDE SEQUENCE [LARGE SCALE GENOMIC DNA]</scope>
</reference>
<feature type="signal peptide" evidence="3">
    <location>
        <begin position="1"/>
        <end position="25"/>
    </location>
</feature>
<dbReference type="Pfam" id="PF13778">
    <property type="entry name" value="DUF4174"/>
    <property type="match status" value="1"/>
</dbReference>
<reference evidence="5" key="2">
    <citation type="submission" date="2004-02" db="EMBL/GenBank/DDBJ databases">
        <authorList>
            <consortium name="Genoscope"/>
            <consortium name="Whitehead Institute Centre for Genome Research"/>
        </authorList>
    </citation>
    <scope>NUCLEOTIDE SEQUENCE</scope>
</reference>
<comment type="caution">
    <text evidence="5">The sequence shown here is derived from an EMBL/GenBank/DDBJ whole genome shotgun (WGS) entry which is preliminary data.</text>
</comment>
<dbReference type="GO" id="GO:0010811">
    <property type="term" value="P:positive regulation of cell-substrate adhesion"/>
    <property type="evidence" value="ECO:0007669"/>
    <property type="project" value="TreeGrafter"/>
</dbReference>
<feature type="compositionally biased region" description="Gly residues" evidence="2">
    <location>
        <begin position="304"/>
        <end position="317"/>
    </location>
</feature>
<accession>Q4SJ59</accession>
<sequence length="363" mass="40804">MFRRHTLAPLLLLLLAALCSSGSSGFYPTGSEIHHRKDLLDPNVRDWGDYSDLVQVEPMRGEEEEHGDKDGTAELPPSPAPELDFLAEFAGKRRLWVITAPSHNNPYLQMMEKQLEDMDQKALNCRLAERDTFIITIVQNDMMGGRIQKTTMAGEATVESLDPDLVSKLLAYLDLSTLEQDFSMLVVKKNLRLSEHFPYPVRVEAVLELIDQFPKRKLEKMVRKGKNQRFDTRSCRSTRKRVVVRKTMKKRIVLSPHRAGNVTSAGLQSLPAEQKKAALKRRIQEILNGRSRFVIRKVPAARSRGGGAQTPSGGEGGVSPSPPSSREGEKEDRCCCMRHLLDLSARSTSPRRFSVPSQPRLHG</sequence>
<dbReference type="AlphaFoldDB" id="Q4SJ59"/>
<name>Q4SJ59_TETNG</name>
<feature type="compositionally biased region" description="Basic and acidic residues" evidence="2">
    <location>
        <begin position="59"/>
        <end position="72"/>
    </location>
</feature>
<dbReference type="GO" id="GO:0030198">
    <property type="term" value="P:extracellular matrix organization"/>
    <property type="evidence" value="ECO:0007669"/>
    <property type="project" value="TreeGrafter"/>
</dbReference>
<evidence type="ECO:0000256" key="1">
    <source>
        <dbReference type="ARBA" id="ARBA00022729"/>
    </source>
</evidence>
<dbReference type="InterPro" id="IPR025232">
    <property type="entry name" value="DUF4174"/>
</dbReference>
<proteinExistence type="predicted"/>
<feature type="domain" description="DUF4174" evidence="4">
    <location>
        <begin position="85"/>
        <end position="219"/>
    </location>
</feature>
<dbReference type="GO" id="GO:0005604">
    <property type="term" value="C:basement membrane"/>
    <property type="evidence" value="ECO:0007669"/>
    <property type="project" value="TreeGrafter"/>
</dbReference>
<organism evidence="5">
    <name type="scientific">Tetraodon nigroviridis</name>
    <name type="common">Spotted green pufferfish</name>
    <name type="synonym">Chelonodon nigroviridis</name>
    <dbReference type="NCBI Taxonomy" id="99883"/>
    <lineage>
        <taxon>Eukaryota</taxon>
        <taxon>Metazoa</taxon>
        <taxon>Chordata</taxon>
        <taxon>Craniata</taxon>
        <taxon>Vertebrata</taxon>
        <taxon>Euteleostomi</taxon>
        <taxon>Actinopterygii</taxon>
        <taxon>Neopterygii</taxon>
        <taxon>Teleostei</taxon>
        <taxon>Neoteleostei</taxon>
        <taxon>Acanthomorphata</taxon>
        <taxon>Eupercaria</taxon>
        <taxon>Tetraodontiformes</taxon>
        <taxon>Tetradontoidea</taxon>
        <taxon>Tetraodontidae</taxon>
        <taxon>Tetraodon</taxon>
    </lineage>
</organism>
<evidence type="ECO:0000313" key="5">
    <source>
        <dbReference type="EMBL" id="CAF99323.1"/>
    </source>
</evidence>
<protein>
    <submittedName>
        <fullName evidence="5">(spotted green pufferfish) hypothetical protein</fullName>
    </submittedName>
</protein>
<gene>
    <name evidence="5" type="ORF">GSTENG00017350001</name>
</gene>
<evidence type="ECO:0000256" key="2">
    <source>
        <dbReference type="SAM" id="MobiDB-lite"/>
    </source>
</evidence>
<feature type="chain" id="PRO_5004244025" evidence="3">
    <location>
        <begin position="26"/>
        <end position="363"/>
    </location>
</feature>
<dbReference type="EMBL" id="CAAE01014575">
    <property type="protein sequence ID" value="CAF99323.1"/>
    <property type="molecule type" value="Genomic_DNA"/>
</dbReference>
<evidence type="ECO:0000259" key="4">
    <source>
        <dbReference type="Pfam" id="PF13778"/>
    </source>
</evidence>
<dbReference type="OrthoDB" id="9941497at2759"/>